<feature type="domain" description="Glycosyltransferase 2-like" evidence="1">
    <location>
        <begin position="153"/>
        <end position="216"/>
    </location>
</feature>
<dbReference type="Proteomes" id="UP000694545">
    <property type="component" value="Unplaced"/>
</dbReference>
<dbReference type="Gene3D" id="3.90.550.10">
    <property type="entry name" value="Spore Coat Polysaccharide Biosynthesis Protein SpsA, Chain A"/>
    <property type="match status" value="1"/>
</dbReference>
<evidence type="ECO:0000259" key="1">
    <source>
        <dbReference type="Pfam" id="PF00535"/>
    </source>
</evidence>
<dbReference type="SUPFAM" id="SSF53448">
    <property type="entry name" value="Nucleotide-diphospho-sugar transferases"/>
    <property type="match status" value="1"/>
</dbReference>
<dbReference type="AlphaFoldDB" id="A0A8D2IN54"/>
<accession>A0A8D2IN54</accession>
<dbReference type="Pfam" id="PF00535">
    <property type="entry name" value="Glycos_transf_2"/>
    <property type="match status" value="1"/>
</dbReference>
<dbReference type="PANTHER" id="PTHR15046">
    <property type="entry name" value="GLYCO_TRANS_2-LIKE DOMAIN-CONTAINING PROTEIN"/>
    <property type="match status" value="1"/>
</dbReference>
<dbReference type="PANTHER" id="PTHR15046:SF2">
    <property type="entry name" value="BETA-1,4 N-ACETYLGALACTOSAMINYLTRANSFERASE 2"/>
    <property type="match status" value="1"/>
</dbReference>
<dbReference type="GO" id="GO:0019276">
    <property type="term" value="P:UDP-N-acetylgalactosamine metabolic process"/>
    <property type="evidence" value="ECO:0007669"/>
    <property type="project" value="TreeGrafter"/>
</dbReference>
<evidence type="ECO:0000313" key="3">
    <source>
        <dbReference type="Proteomes" id="UP000694545"/>
    </source>
</evidence>
<dbReference type="CDD" id="cd00761">
    <property type="entry name" value="Glyco_tranf_GTA_type"/>
    <property type="match status" value="1"/>
</dbReference>
<protein>
    <recommendedName>
        <fullName evidence="1">Glycosyltransferase 2-like domain-containing protein</fullName>
    </recommendedName>
</protein>
<keyword evidence="3" id="KW-1185">Reference proteome</keyword>
<sequence>HTDLIPGPPEPRRTPQMTSQYPLETKDVLIAQPNSPLSYPFQGVEVMPLHTVILPGRSSAVAKPAACRNETMRDVSTGLLSGIWHFLRWLGKGRCYFDFSTEMISHMSKDPAGLPFHTIIDRQNCFFTGERAPESLGQPLNICLMLPPGLLHQGWFAGRNLAISQVTTKYYLWVDDDFLFTDQTKIEKLVDVLENTELCALQVGGSVAGNDYKFKITYEEGEDSSCLHLRYGSYHRLEGFPNCVVTSGVVNFFLARTEESRRVGFDPKLLRVAHSEYFMDGLGNLRVGSCNHVVVGHQPRHSATNSQEETSEKTYGKFRMSTQAEVRFKLALHYFKNRMKCYTKA</sequence>
<dbReference type="Ensembl" id="ENSVKKT00000003424.1">
    <property type="protein sequence ID" value="ENSVKKP00000003331.1"/>
    <property type="gene ID" value="ENSVKKG00000002572.1"/>
</dbReference>
<reference evidence="2" key="1">
    <citation type="submission" date="2025-08" db="UniProtKB">
        <authorList>
            <consortium name="Ensembl"/>
        </authorList>
    </citation>
    <scope>IDENTIFICATION</scope>
</reference>
<dbReference type="InterPro" id="IPR029044">
    <property type="entry name" value="Nucleotide-diphossugar_trans"/>
</dbReference>
<reference evidence="2" key="2">
    <citation type="submission" date="2025-09" db="UniProtKB">
        <authorList>
            <consortium name="Ensembl"/>
        </authorList>
    </citation>
    <scope>IDENTIFICATION</scope>
</reference>
<evidence type="ECO:0000313" key="2">
    <source>
        <dbReference type="Ensembl" id="ENSVKKP00000003331.1"/>
    </source>
</evidence>
<dbReference type="GO" id="GO:0008376">
    <property type="term" value="F:acetylgalactosaminyltransferase activity"/>
    <property type="evidence" value="ECO:0007669"/>
    <property type="project" value="TreeGrafter"/>
</dbReference>
<dbReference type="GO" id="GO:0006047">
    <property type="term" value="P:UDP-N-acetylglucosamine metabolic process"/>
    <property type="evidence" value="ECO:0007669"/>
    <property type="project" value="TreeGrafter"/>
</dbReference>
<organism evidence="2 3">
    <name type="scientific">Varanus komodoensis</name>
    <name type="common">Komodo dragon</name>
    <dbReference type="NCBI Taxonomy" id="61221"/>
    <lineage>
        <taxon>Eukaryota</taxon>
        <taxon>Metazoa</taxon>
        <taxon>Chordata</taxon>
        <taxon>Craniata</taxon>
        <taxon>Vertebrata</taxon>
        <taxon>Euteleostomi</taxon>
        <taxon>Lepidosauria</taxon>
        <taxon>Squamata</taxon>
        <taxon>Bifurcata</taxon>
        <taxon>Unidentata</taxon>
        <taxon>Episquamata</taxon>
        <taxon>Toxicofera</taxon>
        <taxon>Anguimorpha</taxon>
        <taxon>Paleoanguimorpha</taxon>
        <taxon>Varanoidea</taxon>
        <taxon>Varanidae</taxon>
        <taxon>Varanus</taxon>
    </lineage>
</organism>
<proteinExistence type="predicted"/>
<dbReference type="InterPro" id="IPR001173">
    <property type="entry name" value="Glyco_trans_2-like"/>
</dbReference>
<name>A0A8D2IN54_VARKO</name>